<dbReference type="Pfam" id="PF08241">
    <property type="entry name" value="Methyltransf_11"/>
    <property type="match status" value="1"/>
</dbReference>
<evidence type="ECO:0000313" key="2">
    <source>
        <dbReference type="EMBL" id="KPJ62495.1"/>
    </source>
</evidence>
<dbReference type="InterPro" id="IPR013216">
    <property type="entry name" value="Methyltransf_11"/>
</dbReference>
<sequence length="228" mass="26182">MGTATIKVFIRLALARLLSDGKEFTCPICTYKGPFLDTKPKTGLRKHAFCPKCGSFERHRMQYLVIEELSKKIDFSKMSILHVAPESFFKEIFLRKFGNYTSADLNAKNVDYQADLRDLPFENESFDFVFASHVLEHIKEDEKALSEVHRILKPNGIAVLPVPIAATETVEYPESKVPKGGHVRSPGQDYYEKYSLYFKKIEKFDPKAFPENYQLGNKDLNIIPVCYK</sequence>
<evidence type="ECO:0000313" key="3">
    <source>
        <dbReference type="Proteomes" id="UP000051861"/>
    </source>
</evidence>
<proteinExistence type="predicted"/>
<dbReference type="EMBL" id="LIZX01000267">
    <property type="protein sequence ID" value="KPJ62495.1"/>
    <property type="molecule type" value="Genomic_DNA"/>
</dbReference>
<feature type="domain" description="Methyltransferase type 11" evidence="1">
    <location>
        <begin position="106"/>
        <end position="159"/>
    </location>
</feature>
<organism evidence="2 3">
    <name type="scientific">candidate division WOR-1 bacterium DG_54_3</name>
    <dbReference type="NCBI Taxonomy" id="1703775"/>
    <lineage>
        <taxon>Bacteria</taxon>
        <taxon>Bacillati</taxon>
        <taxon>Saganbacteria</taxon>
    </lineage>
</organism>
<name>A0A0S7XJS3_UNCSA</name>
<dbReference type="CDD" id="cd02440">
    <property type="entry name" value="AdoMet_MTases"/>
    <property type="match status" value="1"/>
</dbReference>
<gene>
    <name evidence="2" type="ORF">AMJ44_15540</name>
</gene>
<comment type="caution">
    <text evidence="2">The sequence shown here is derived from an EMBL/GenBank/DDBJ whole genome shotgun (WGS) entry which is preliminary data.</text>
</comment>
<evidence type="ECO:0000259" key="1">
    <source>
        <dbReference type="Pfam" id="PF08241"/>
    </source>
</evidence>
<dbReference type="AlphaFoldDB" id="A0A0S7XJS3"/>
<dbReference type="Gene3D" id="3.40.50.150">
    <property type="entry name" value="Vaccinia Virus protein VP39"/>
    <property type="match status" value="1"/>
</dbReference>
<reference evidence="2 3" key="1">
    <citation type="journal article" date="2015" name="Microbiome">
        <title>Genomic resolution of linkages in carbon, nitrogen, and sulfur cycling among widespread estuary sediment bacteria.</title>
        <authorList>
            <person name="Baker B.J."/>
            <person name="Lazar C.S."/>
            <person name="Teske A.P."/>
            <person name="Dick G.J."/>
        </authorList>
    </citation>
    <scope>NUCLEOTIDE SEQUENCE [LARGE SCALE GENOMIC DNA]</scope>
    <source>
        <strain evidence="2">DG_54_3</strain>
    </source>
</reference>
<dbReference type="SUPFAM" id="SSF53335">
    <property type="entry name" value="S-adenosyl-L-methionine-dependent methyltransferases"/>
    <property type="match status" value="1"/>
</dbReference>
<dbReference type="GO" id="GO:0008757">
    <property type="term" value="F:S-adenosylmethionine-dependent methyltransferase activity"/>
    <property type="evidence" value="ECO:0007669"/>
    <property type="project" value="InterPro"/>
</dbReference>
<dbReference type="InterPro" id="IPR029063">
    <property type="entry name" value="SAM-dependent_MTases_sf"/>
</dbReference>
<protein>
    <recommendedName>
        <fullName evidence="1">Methyltransferase type 11 domain-containing protein</fullName>
    </recommendedName>
</protein>
<accession>A0A0S7XJS3</accession>
<dbReference type="Proteomes" id="UP000051861">
    <property type="component" value="Unassembled WGS sequence"/>
</dbReference>